<dbReference type="RefSeq" id="WP_007474918.1">
    <property type="nucleotide sequence ID" value="NZ_ABCJ01000006.1"/>
</dbReference>
<name>A0AAI9AGW9_9BACT</name>
<evidence type="ECO:0000313" key="3">
    <source>
        <dbReference type="Proteomes" id="UP000003288"/>
    </source>
</evidence>
<dbReference type="Proteomes" id="UP000306825">
    <property type="component" value="Chromosome"/>
</dbReference>
<dbReference type="Proteomes" id="UP000003288">
    <property type="component" value="Unassembled WGS sequence"/>
</dbReference>
<sequence length="185" mass="22353">MLIKEAQVPFIARKIAYDLLNSKLVEFPKGIDNAIKEIEEIILDDVLWEREIEDKAREIIAKKEEEDEFLFYDVDRRELFKLIKKQVAQEEGFNIKKEDRFDDLSMFIVKELWDKELIDYDVRDGKIKNIIFNSIMEFLNREKEAKEAVYKKIENYKRPLVPGSDEWELVFQRLYEQELRKRGLI</sequence>
<accession>A0AAI9AGW9</accession>
<dbReference type="Pfam" id="PF04368">
    <property type="entry name" value="DUF507"/>
    <property type="match status" value="1"/>
</dbReference>
<dbReference type="InterPro" id="IPR007463">
    <property type="entry name" value="DUF507"/>
</dbReference>
<reference evidence="2 4" key="2">
    <citation type="submission" date="2019-05" db="EMBL/GenBank/DDBJ databases">
        <title>A comparative analysis of the Nautiliaceae.</title>
        <authorList>
            <person name="Grosche A."/>
            <person name="Smedile F."/>
            <person name="Vetriani C."/>
        </authorList>
    </citation>
    <scope>NUCLEOTIDE SEQUENCE [LARGE SCALE GENOMIC DNA]</scope>
    <source>
        <strain evidence="2 4">TB-2</strain>
    </source>
</reference>
<proteinExistence type="predicted"/>
<dbReference type="AlphaFoldDB" id="A0AAI9AGW9"/>
<protein>
    <submittedName>
        <fullName evidence="2">DUF507 family protein</fullName>
    </submittedName>
</protein>
<keyword evidence="4" id="KW-1185">Reference proteome</keyword>
<evidence type="ECO:0000313" key="4">
    <source>
        <dbReference type="Proteomes" id="UP000306825"/>
    </source>
</evidence>
<gene>
    <name evidence="1" type="ORF">CMTB2_09055</name>
    <name evidence="2" type="ORF">FE773_00305</name>
</gene>
<evidence type="ECO:0000313" key="2">
    <source>
        <dbReference type="EMBL" id="QCT93684.1"/>
    </source>
</evidence>
<reference evidence="1 3" key="1">
    <citation type="journal article" date="2011" name="Stand. Genomic Sci.">
        <title>Draft genome sequence of Caminibacter mediatlanticus strain TB-2, an epsilonproteobacterium isolated from a deep-sea hydrothermal vent.</title>
        <authorList>
            <person name="Giovannelli D."/>
            <person name="Ferriera S."/>
            <person name="Johnson J."/>
            <person name="Kravitz S."/>
            <person name="Perez-Rodriguez I."/>
            <person name="Ricci J."/>
            <person name="O'Brien C."/>
            <person name="Voordeckers J.W."/>
            <person name="Bini E."/>
            <person name="Vetriani C."/>
        </authorList>
    </citation>
    <scope>NUCLEOTIDE SEQUENCE [LARGE SCALE GENOMIC DNA]</scope>
    <source>
        <strain evidence="1 3">TB-2</strain>
    </source>
</reference>
<organism evidence="1 3">
    <name type="scientific">Caminibacter mediatlanticus TB-2</name>
    <dbReference type="NCBI Taxonomy" id="391592"/>
    <lineage>
        <taxon>Bacteria</taxon>
        <taxon>Pseudomonadati</taxon>
        <taxon>Campylobacterota</taxon>
        <taxon>Epsilonproteobacteria</taxon>
        <taxon>Nautiliales</taxon>
        <taxon>Nautiliaceae</taxon>
        <taxon>Caminibacter</taxon>
    </lineage>
</organism>
<evidence type="ECO:0000313" key="1">
    <source>
        <dbReference type="EMBL" id="EDM23401.1"/>
    </source>
</evidence>
<dbReference type="EMBL" id="ABCJ01000006">
    <property type="protein sequence ID" value="EDM23401.1"/>
    <property type="molecule type" value="Genomic_DNA"/>
</dbReference>
<dbReference type="EMBL" id="CP040463">
    <property type="protein sequence ID" value="QCT93684.1"/>
    <property type="molecule type" value="Genomic_DNA"/>
</dbReference>